<evidence type="ECO:0000313" key="1">
    <source>
        <dbReference type="EMBL" id="KAK2194615.1"/>
    </source>
</evidence>
<dbReference type="EMBL" id="JALLKP010000074">
    <property type="protein sequence ID" value="KAK2194615.1"/>
    <property type="molecule type" value="Genomic_DNA"/>
</dbReference>
<protein>
    <submittedName>
        <fullName evidence="1">Uncharacterized protein</fullName>
    </submittedName>
</protein>
<comment type="caution">
    <text evidence="1">The sequence shown here is derived from an EMBL/GenBank/DDBJ whole genome shotgun (WGS) entry which is preliminary data.</text>
</comment>
<keyword evidence="3" id="KW-1185">Reference proteome</keyword>
<reference evidence="1" key="1">
    <citation type="journal article" date="2023" name="Nat. Microbiol.">
        <title>Babesia duncani multi-omics identifies virulence factors and drug targets.</title>
        <authorList>
            <person name="Singh P."/>
            <person name="Lonardi S."/>
            <person name="Liang Q."/>
            <person name="Vydyam P."/>
            <person name="Khabirova E."/>
            <person name="Fang T."/>
            <person name="Gihaz S."/>
            <person name="Thekkiniath J."/>
            <person name="Munshi M."/>
            <person name="Abel S."/>
            <person name="Ciampossin L."/>
            <person name="Batugedara G."/>
            <person name="Gupta M."/>
            <person name="Lu X.M."/>
            <person name="Lenz T."/>
            <person name="Chakravarty S."/>
            <person name="Cornillot E."/>
            <person name="Hu Y."/>
            <person name="Ma W."/>
            <person name="Gonzalez L.M."/>
            <person name="Sanchez S."/>
            <person name="Estrada K."/>
            <person name="Sanchez-Flores A."/>
            <person name="Montero E."/>
            <person name="Harb O.S."/>
            <person name="Le Roch K.G."/>
            <person name="Mamoun C.B."/>
        </authorList>
    </citation>
    <scope>NUCLEOTIDE SEQUENCE</scope>
    <source>
        <strain evidence="1">WA1</strain>
    </source>
</reference>
<dbReference type="Proteomes" id="UP001214638">
    <property type="component" value="Unassembled WGS sequence"/>
</dbReference>
<dbReference type="AlphaFoldDB" id="A0AAD9PGV9"/>
<organism evidence="1 3">
    <name type="scientific">Babesia duncani</name>
    <dbReference type="NCBI Taxonomy" id="323732"/>
    <lineage>
        <taxon>Eukaryota</taxon>
        <taxon>Sar</taxon>
        <taxon>Alveolata</taxon>
        <taxon>Apicomplexa</taxon>
        <taxon>Aconoidasida</taxon>
        <taxon>Piroplasmida</taxon>
        <taxon>Babesiidae</taxon>
        <taxon>Babesia</taxon>
    </lineage>
</organism>
<evidence type="ECO:0000313" key="3">
    <source>
        <dbReference type="Proteomes" id="UP001214638"/>
    </source>
</evidence>
<proteinExistence type="predicted"/>
<dbReference type="KEGG" id="bdw:94337213"/>
<gene>
    <name evidence="2" type="ORF">BdWA1_002916</name>
    <name evidence="1" type="ORF">BdWA1_003915</name>
</gene>
<sequence>MIRYCSRNCLKRLKFVVAYRSPQKVDGLVQAVIGNKIGTNNPFCKVTKFNCDGFINKNVSIESAVLALNAMIRNGWILCSFKISRILSYMLSDCNSIKTLDPKLQIDLLNNLCHLQQSREIFKRFNARTNSEMFDTVQELTKHCLNNTIENLTNSGPMPTSTLAGCAGIMAKLNVFNSIFFKQLERALDADGVYLHIGQAFEILDYLEKSFKYRNTPKEKIYNVLDLFQLSFDTLKPSEIVKLVEKLRACDIHHEQLLESCSTWLKESNNIPNITRFILLDVLLYFGYEEDAWDIFTSNDTQPKTLAQYMTALEICAANSHVSGQNIRMYDLLDQMKLVICKMNQKEVIKFISILSRLDTFVIPQYILGPPSMASWVYQRSNTNLATLIESMLDNLQVSQMADIVMLYSIGWSPLYQPKRVPAEIVALISKCIDSMCSTILEQVPMCSKLLDNQLNVQNAGTGVKSNTKLTPTIIDDRDSMVYNTSLMANYKRLKLGDSASSKGSFLKPLPILGNPCTDVKLIDEATISPWELSQHASPVKHGLPSIRHVYKALHVFNLFCGTWNMMPLLVCKKVSEFHKVYKVTMETLNVDYSKMEDRYTLYTFDKNYKKKLEKALKKTDACDIDPRFLSTPSLLHDVKCKFKHKATGPQVLHEDARLRNSNIGIFKPQRLHPRLEGLKPKKPKRLLDAINERRAQKTQRISRIVDQEPSSVDLYESYFRPTFCVLHAQPQENEPKSRFEREIVKTLKAATRLQEQCGPFQVDVILSEL</sequence>
<name>A0AAD9PGV9_9APIC</name>
<accession>A0AAD9PGV9</accession>
<dbReference type="RefSeq" id="XP_067802086.1">
    <property type="nucleotide sequence ID" value="XM_067947935.1"/>
</dbReference>
<evidence type="ECO:0000313" key="2">
    <source>
        <dbReference type="EMBL" id="KAK2195243.1"/>
    </source>
</evidence>
<dbReference type="GeneID" id="94337213"/>
<dbReference type="EMBL" id="JALLKP010000004">
    <property type="protein sequence ID" value="KAK2195243.1"/>
    <property type="molecule type" value="Genomic_DNA"/>
</dbReference>